<name>A0A381VSN2_9ZZZZ</name>
<dbReference type="GO" id="GO:0008236">
    <property type="term" value="F:serine-type peptidase activity"/>
    <property type="evidence" value="ECO:0007669"/>
    <property type="project" value="UniProtKB-KW"/>
</dbReference>
<dbReference type="GO" id="GO:0006508">
    <property type="term" value="P:proteolysis"/>
    <property type="evidence" value="ECO:0007669"/>
    <property type="project" value="UniProtKB-KW"/>
</dbReference>
<dbReference type="GO" id="GO:0030288">
    <property type="term" value="C:outer membrane-bounded periplasmic space"/>
    <property type="evidence" value="ECO:0007669"/>
    <property type="project" value="TreeGrafter"/>
</dbReference>
<dbReference type="CDD" id="cd06782">
    <property type="entry name" value="cpPDZ_CPP-like"/>
    <property type="match status" value="1"/>
</dbReference>
<evidence type="ECO:0000256" key="1">
    <source>
        <dbReference type="ARBA" id="ARBA00009179"/>
    </source>
</evidence>
<dbReference type="InterPro" id="IPR005151">
    <property type="entry name" value="Tail-specific_protease"/>
</dbReference>
<dbReference type="EMBL" id="UINC01009667">
    <property type="protein sequence ID" value="SVA43310.1"/>
    <property type="molecule type" value="Genomic_DNA"/>
</dbReference>
<dbReference type="InterPro" id="IPR036034">
    <property type="entry name" value="PDZ_sf"/>
</dbReference>
<dbReference type="SMART" id="SM00228">
    <property type="entry name" value="PDZ"/>
    <property type="match status" value="1"/>
</dbReference>
<dbReference type="InterPro" id="IPR029045">
    <property type="entry name" value="ClpP/crotonase-like_dom_sf"/>
</dbReference>
<dbReference type="GO" id="GO:0007165">
    <property type="term" value="P:signal transduction"/>
    <property type="evidence" value="ECO:0007669"/>
    <property type="project" value="TreeGrafter"/>
</dbReference>
<keyword evidence="2" id="KW-0645">Protease</keyword>
<evidence type="ECO:0000256" key="2">
    <source>
        <dbReference type="ARBA" id="ARBA00022670"/>
    </source>
</evidence>
<dbReference type="SUPFAM" id="SSF50156">
    <property type="entry name" value="PDZ domain-like"/>
    <property type="match status" value="1"/>
</dbReference>
<proteinExistence type="inferred from homology"/>
<protein>
    <recommendedName>
        <fullName evidence="5">PDZ domain-containing protein</fullName>
    </recommendedName>
</protein>
<keyword evidence="3" id="KW-0378">Hydrolase</keyword>
<dbReference type="GO" id="GO:0004175">
    <property type="term" value="F:endopeptidase activity"/>
    <property type="evidence" value="ECO:0007669"/>
    <property type="project" value="TreeGrafter"/>
</dbReference>
<gene>
    <name evidence="6" type="ORF">METZ01_LOCUS96164</name>
</gene>
<dbReference type="SMART" id="SM00245">
    <property type="entry name" value="TSPc"/>
    <property type="match status" value="1"/>
</dbReference>
<dbReference type="Gene3D" id="2.30.42.10">
    <property type="match status" value="1"/>
</dbReference>
<dbReference type="Pfam" id="PF17820">
    <property type="entry name" value="PDZ_6"/>
    <property type="match status" value="1"/>
</dbReference>
<dbReference type="InterPro" id="IPR041489">
    <property type="entry name" value="PDZ_6"/>
</dbReference>
<dbReference type="InterPro" id="IPR004447">
    <property type="entry name" value="Peptidase_S41A"/>
</dbReference>
<evidence type="ECO:0000256" key="3">
    <source>
        <dbReference type="ARBA" id="ARBA00022801"/>
    </source>
</evidence>
<evidence type="ECO:0000259" key="5">
    <source>
        <dbReference type="PROSITE" id="PS50106"/>
    </source>
</evidence>
<dbReference type="AlphaFoldDB" id="A0A381VSN2"/>
<dbReference type="InterPro" id="IPR001478">
    <property type="entry name" value="PDZ"/>
</dbReference>
<feature type="domain" description="PDZ" evidence="5">
    <location>
        <begin position="92"/>
        <end position="160"/>
    </location>
</feature>
<reference evidence="6" key="1">
    <citation type="submission" date="2018-05" db="EMBL/GenBank/DDBJ databases">
        <authorList>
            <person name="Lanie J.A."/>
            <person name="Ng W.-L."/>
            <person name="Kazmierczak K.M."/>
            <person name="Andrzejewski T.M."/>
            <person name="Davidsen T.M."/>
            <person name="Wayne K.J."/>
            <person name="Tettelin H."/>
            <person name="Glass J.I."/>
            <person name="Rusch D."/>
            <person name="Podicherti R."/>
            <person name="Tsui H.-C.T."/>
            <person name="Winkler M.E."/>
        </authorList>
    </citation>
    <scope>NUCLEOTIDE SEQUENCE</scope>
</reference>
<evidence type="ECO:0000313" key="6">
    <source>
        <dbReference type="EMBL" id="SVA43310.1"/>
    </source>
</evidence>
<dbReference type="CDD" id="cd07560">
    <property type="entry name" value="Peptidase_S41_CPP"/>
    <property type="match status" value="1"/>
</dbReference>
<sequence length="535" mass="60771">MKKIGSNIIWTWLASLTAGFVIALPLTQFIYSNQNNPYSIIESKFKVMNQILYYVNQLYYDDVDMESLMDGAFKGIMDQLDPHSIFISAKDQKNIDEMFKGEFQGIGIEFDILNEYITVIAPVVGGPSEKAGIQAGDWIIEIGGNSARGIDREDVYKKLRGKKGTRVDLKIGRIGMEPFDITIIRDDIPLYSVRASIMLDDRTGYAWLTRFSTKSGPEVRKAIKKLLNKGMDRMILDLRNNSGGILDQAVEVANIFIAEKDTIVYTKGKYKDAEEVFISSPSKGNDDFSIIVVVNRGSASASEIVAGAIQDLDRGLVVGETSFGKGLVQRQAGLSDGSAIRVTIAQYYTPSGRLIQRPFDKNNYDDYYREVYEENREEKLDSLKKLRPPYLTRKGRTVYGGGGITPDIHLPWDLKLTETTRKIMSNPERPIFNWSTKYIKKNKIPGTYRNFQSSWEISEKAYNQFLSYLADQEKKINLEEINRDQKYIKIMLKSEIAGQRWGRNELWGVRIMADNQIMGALKHFNEADAFLVETN</sequence>
<dbReference type="SUPFAM" id="SSF52096">
    <property type="entry name" value="ClpP/crotonase"/>
    <property type="match status" value="1"/>
</dbReference>
<dbReference type="PROSITE" id="PS50106">
    <property type="entry name" value="PDZ"/>
    <property type="match status" value="1"/>
</dbReference>
<evidence type="ECO:0000256" key="4">
    <source>
        <dbReference type="ARBA" id="ARBA00022825"/>
    </source>
</evidence>
<dbReference type="Gene3D" id="3.30.750.44">
    <property type="match status" value="1"/>
</dbReference>
<organism evidence="6">
    <name type="scientific">marine metagenome</name>
    <dbReference type="NCBI Taxonomy" id="408172"/>
    <lineage>
        <taxon>unclassified sequences</taxon>
        <taxon>metagenomes</taxon>
        <taxon>ecological metagenomes</taxon>
    </lineage>
</organism>
<dbReference type="Gene3D" id="3.90.226.10">
    <property type="entry name" value="2-enoyl-CoA Hydratase, Chain A, domain 1"/>
    <property type="match status" value="1"/>
</dbReference>
<dbReference type="NCBIfam" id="TIGR00225">
    <property type="entry name" value="prc"/>
    <property type="match status" value="1"/>
</dbReference>
<dbReference type="PANTHER" id="PTHR32060">
    <property type="entry name" value="TAIL-SPECIFIC PROTEASE"/>
    <property type="match status" value="1"/>
</dbReference>
<comment type="similarity">
    <text evidence="1">Belongs to the peptidase S41A family.</text>
</comment>
<accession>A0A381VSN2</accession>
<dbReference type="PANTHER" id="PTHR32060:SF30">
    <property type="entry name" value="CARBOXY-TERMINAL PROCESSING PROTEASE CTPA"/>
    <property type="match status" value="1"/>
</dbReference>
<keyword evidence="4" id="KW-0720">Serine protease</keyword>
<dbReference type="Pfam" id="PF03572">
    <property type="entry name" value="Peptidase_S41"/>
    <property type="match status" value="1"/>
</dbReference>